<evidence type="ECO:0000313" key="9">
    <source>
        <dbReference type="EMBL" id="BEH00429.1"/>
    </source>
</evidence>
<dbReference type="Gene3D" id="2.60.40.1120">
    <property type="entry name" value="Carboxypeptidase-like, regulatory domain"/>
    <property type="match status" value="1"/>
</dbReference>
<feature type="domain" description="Secretin/TonB short N-terminal" evidence="8">
    <location>
        <begin position="42"/>
        <end position="93"/>
    </location>
</feature>
<sequence>MIGAICFSIPIAAYSQQQKVSANIHNRTLKEAIQLLSKQTSMNVAYSKEFVDTDKNVNLKVKNVTLEEALNLLLKNTNIGFRFLDNSILLFNKNEQKSPVKTEKKEISIHGKVVDKATGEPIIGSTVGVAGMSACTITDVNGDYSLKVAEGSTLLFSFIGYTEARHVVNRSGSLDIALTENTVQLNDVVVVGYGVQKKVNLTGAVAAVKGSELENRPITNATSGLQGLLPGVTITNNSGQPGANSTSIIVRGISTINSNTSPLILIDGVAGGDINLINPDDIESVSVLKDAASSSIYGARAANGVILITTKQGAKKDKTTVSYSGYVGFQSPTSLPELVNGREYMDLENEARLAAGFGKVYQEDAYNDYDNGTDPNNYSNTNWIDAIYKKRALQTNHNISVKGGTEKASYFMSYGYLDQEGLIVGDGYNSKRHNARINVDTEAFNRLKLNANVSFVDYYRNDCGGSGTSGVFRLAQRISPLIPIYWKKQADDGTWVDSDVFSSASVKNPVDVAYNSGYSKRNSRTLNGIMNASLKIIEGLNISGQYAANYYVRDINSWSPKMPKYFSDFTEDPGNINLKNQVSKSYFNTLTQTLNAQINYDASLGKHHFKTLAGFSQEWSYTNTLSASRKQVLLDGVEVIDGGTEDIINGGTAYDWALRSYFGRINYDFAEKYLFEANIRADGTSRFAPENRWGYFPSFSAGWRFTEEEFMKFVKPVMDSGKIRVSWGELGNQNISDDYYPYLTAIEQVDKAYPIGNQSNVGYKQTFFGNSKIKWETIRMFNVGVDFTFFGNRLNATFDWYKKENIDALVRPIYPSLIGIASTSHLPLENIGAIENKGWELSLAWRDRVGDITYSAMFNIFDSRNKITDLGNSAPILENNLRRVGSPINAYYGYLTDGLVQISDFEGQNEQGKYINPKFAMMSAYTNIIQPGDVKYRDISGKDGVPDGIIDNYDKVEFGDPYPRYNYSFKGDIGWKGFDLSFYLQGVGKVSGYLTEEARHCFINDYSVPKKSHLDRWTPNNPGASYPRMYYAQTHNMEFSDYWLEDASYLRLKNLQVGYSFPKSMLKKMQISKLRAYISMDNLFTITNYFSGFDPEVRETAGDAYPQVKTYVLGLNVTF</sequence>
<dbReference type="NCBIfam" id="TIGR04056">
    <property type="entry name" value="OMP_RagA_SusC"/>
    <property type="match status" value="1"/>
</dbReference>
<dbReference type="EMBL" id="AP028055">
    <property type="protein sequence ID" value="BEH00429.1"/>
    <property type="molecule type" value="Genomic_DNA"/>
</dbReference>
<dbReference type="Pfam" id="PF07715">
    <property type="entry name" value="Plug"/>
    <property type="match status" value="1"/>
</dbReference>
<comment type="subcellular location">
    <subcellularLocation>
        <location evidence="1 7">Cell outer membrane</location>
        <topology evidence="1 7">Multi-pass membrane protein</topology>
    </subcellularLocation>
</comment>
<keyword evidence="5 7" id="KW-0472">Membrane</keyword>
<evidence type="ECO:0000313" key="10">
    <source>
        <dbReference type="Proteomes" id="UP001496674"/>
    </source>
</evidence>
<evidence type="ECO:0000256" key="2">
    <source>
        <dbReference type="ARBA" id="ARBA00022448"/>
    </source>
</evidence>
<evidence type="ECO:0000256" key="4">
    <source>
        <dbReference type="ARBA" id="ARBA00022692"/>
    </source>
</evidence>
<evidence type="ECO:0000256" key="5">
    <source>
        <dbReference type="ARBA" id="ARBA00023136"/>
    </source>
</evidence>
<dbReference type="SUPFAM" id="SSF56935">
    <property type="entry name" value="Porins"/>
    <property type="match status" value="1"/>
</dbReference>
<evidence type="ECO:0000256" key="3">
    <source>
        <dbReference type="ARBA" id="ARBA00022452"/>
    </source>
</evidence>
<dbReference type="Pfam" id="PF13715">
    <property type="entry name" value="CarbopepD_reg_2"/>
    <property type="match status" value="1"/>
</dbReference>
<gene>
    <name evidence="9" type="ORF">BSYN_26930</name>
</gene>
<dbReference type="PROSITE" id="PS52016">
    <property type="entry name" value="TONB_DEPENDENT_REC_3"/>
    <property type="match status" value="1"/>
</dbReference>
<comment type="similarity">
    <text evidence="7">Belongs to the TonB-dependent receptor family.</text>
</comment>
<dbReference type="Gene3D" id="3.55.50.30">
    <property type="match status" value="1"/>
</dbReference>
<dbReference type="NCBIfam" id="TIGR04057">
    <property type="entry name" value="SusC_RagA_signa"/>
    <property type="match status" value="1"/>
</dbReference>
<name>A0ABM8IES6_9BACE</name>
<dbReference type="InterPro" id="IPR023997">
    <property type="entry name" value="TonB-dep_OMP_SusC/RagA_CS"/>
</dbReference>
<dbReference type="Pfam" id="PF07660">
    <property type="entry name" value="STN"/>
    <property type="match status" value="1"/>
</dbReference>
<evidence type="ECO:0000259" key="8">
    <source>
        <dbReference type="SMART" id="SM00965"/>
    </source>
</evidence>
<dbReference type="SMART" id="SM00965">
    <property type="entry name" value="STN"/>
    <property type="match status" value="1"/>
</dbReference>
<dbReference type="InterPro" id="IPR012910">
    <property type="entry name" value="Plug_dom"/>
</dbReference>
<evidence type="ECO:0000256" key="7">
    <source>
        <dbReference type="PROSITE-ProRule" id="PRU01360"/>
    </source>
</evidence>
<accession>A0ABM8IES6</accession>
<keyword evidence="10" id="KW-1185">Reference proteome</keyword>
<evidence type="ECO:0000256" key="1">
    <source>
        <dbReference type="ARBA" id="ARBA00004571"/>
    </source>
</evidence>
<dbReference type="InterPro" id="IPR039426">
    <property type="entry name" value="TonB-dep_rcpt-like"/>
</dbReference>
<dbReference type="Gene3D" id="2.40.170.20">
    <property type="entry name" value="TonB-dependent receptor, beta-barrel domain"/>
    <property type="match status" value="1"/>
</dbReference>
<keyword evidence="2 7" id="KW-0813">Transport</keyword>
<keyword evidence="3 7" id="KW-1134">Transmembrane beta strand</keyword>
<keyword evidence="6 7" id="KW-0998">Cell outer membrane</keyword>
<dbReference type="Gene3D" id="2.170.130.10">
    <property type="entry name" value="TonB-dependent receptor, plug domain"/>
    <property type="match status" value="1"/>
</dbReference>
<dbReference type="InterPro" id="IPR008969">
    <property type="entry name" value="CarboxyPept-like_regulatory"/>
</dbReference>
<proteinExistence type="inferred from homology"/>
<dbReference type="InterPro" id="IPR037066">
    <property type="entry name" value="Plug_dom_sf"/>
</dbReference>
<protein>
    <submittedName>
        <fullName evidence="9">SusC/RagA family TonB-linked outer membrane protein</fullName>
    </submittedName>
</protein>
<dbReference type="InterPro" id="IPR023996">
    <property type="entry name" value="TonB-dep_OMP_SusC/RagA"/>
</dbReference>
<dbReference type="InterPro" id="IPR011662">
    <property type="entry name" value="Secretin/TonB_short_N"/>
</dbReference>
<dbReference type="Proteomes" id="UP001496674">
    <property type="component" value="Chromosome"/>
</dbReference>
<dbReference type="InterPro" id="IPR036942">
    <property type="entry name" value="Beta-barrel_TonB_sf"/>
</dbReference>
<organism evidence="9 10">
    <name type="scientific">Bacteroides sedimenti</name>
    <dbReference type="NCBI Taxonomy" id="2136147"/>
    <lineage>
        <taxon>Bacteria</taxon>
        <taxon>Pseudomonadati</taxon>
        <taxon>Bacteroidota</taxon>
        <taxon>Bacteroidia</taxon>
        <taxon>Bacteroidales</taxon>
        <taxon>Bacteroidaceae</taxon>
        <taxon>Bacteroides</taxon>
    </lineage>
</organism>
<keyword evidence="4 7" id="KW-0812">Transmembrane</keyword>
<evidence type="ECO:0000256" key="6">
    <source>
        <dbReference type="ARBA" id="ARBA00023237"/>
    </source>
</evidence>
<dbReference type="SUPFAM" id="SSF49464">
    <property type="entry name" value="Carboxypeptidase regulatory domain-like"/>
    <property type="match status" value="1"/>
</dbReference>
<reference evidence="9 10" key="1">
    <citation type="submission" date="2023-04" db="EMBL/GenBank/DDBJ databases">
        <title>Draft genome sequence of acteroides sedimenti strain YN3PY1.</title>
        <authorList>
            <person name="Yoshida N."/>
        </authorList>
    </citation>
    <scope>NUCLEOTIDE SEQUENCE [LARGE SCALE GENOMIC DNA]</scope>
    <source>
        <strain evidence="9 10">YN3PY1</strain>
    </source>
</reference>